<evidence type="ECO:0000313" key="2">
    <source>
        <dbReference type="EMBL" id="KAL1511177.1"/>
    </source>
</evidence>
<keyword evidence="3" id="KW-1185">Reference proteome</keyword>
<name>A0AB34J4H2_PRYPA</name>
<dbReference type="EMBL" id="JBGBPQ010000014">
    <property type="protein sequence ID" value="KAL1511177.1"/>
    <property type="molecule type" value="Genomic_DNA"/>
</dbReference>
<dbReference type="AlphaFoldDB" id="A0AB34J4H2"/>
<feature type="region of interest" description="Disordered" evidence="1">
    <location>
        <begin position="174"/>
        <end position="209"/>
    </location>
</feature>
<evidence type="ECO:0000256" key="1">
    <source>
        <dbReference type="SAM" id="MobiDB-lite"/>
    </source>
</evidence>
<reference evidence="2 3" key="1">
    <citation type="journal article" date="2024" name="Science">
        <title>Giant polyketide synthase enzymes in the biosynthesis of giant marine polyether toxins.</title>
        <authorList>
            <person name="Fallon T.R."/>
            <person name="Shende V.V."/>
            <person name="Wierzbicki I.H."/>
            <person name="Pendleton A.L."/>
            <person name="Watervoot N.F."/>
            <person name="Auber R.P."/>
            <person name="Gonzalez D.J."/>
            <person name="Wisecaver J.H."/>
            <person name="Moore B.S."/>
        </authorList>
    </citation>
    <scope>NUCLEOTIDE SEQUENCE [LARGE SCALE GENOMIC DNA]</scope>
    <source>
        <strain evidence="2 3">12B1</strain>
    </source>
</reference>
<feature type="compositionally biased region" description="Basic and acidic residues" evidence="1">
    <location>
        <begin position="187"/>
        <end position="209"/>
    </location>
</feature>
<evidence type="ECO:0008006" key="4">
    <source>
        <dbReference type="Google" id="ProtNLM"/>
    </source>
</evidence>
<gene>
    <name evidence="2" type="ORF">AB1Y20_005993</name>
</gene>
<evidence type="ECO:0000313" key="3">
    <source>
        <dbReference type="Proteomes" id="UP001515480"/>
    </source>
</evidence>
<accession>A0AB34J4H2</accession>
<sequence>MQAVEAHCTQALLAMGYRPDEVRQVLQAPMNADADLLQTFSELSLRYAGVTEMPTGAKLSVESKEGSPPTHDTAVGTENDADEWEVLQEPREGTQLSRINLPMTLKKGNEWTMVDEEGELFSLVDDDSDTSQIGTMDDCQSLASEMETEPSPAKKTFAQVARINTVNSYATQRSAAKTMASKGPPYYDRRSQRRNGKELPKVQVRDSRPRWKDAHVFYT</sequence>
<feature type="region of interest" description="Disordered" evidence="1">
    <location>
        <begin position="58"/>
        <end position="79"/>
    </location>
</feature>
<proteinExistence type="predicted"/>
<organism evidence="2 3">
    <name type="scientific">Prymnesium parvum</name>
    <name type="common">Toxic golden alga</name>
    <dbReference type="NCBI Taxonomy" id="97485"/>
    <lineage>
        <taxon>Eukaryota</taxon>
        <taxon>Haptista</taxon>
        <taxon>Haptophyta</taxon>
        <taxon>Prymnesiophyceae</taxon>
        <taxon>Prymnesiales</taxon>
        <taxon>Prymnesiaceae</taxon>
        <taxon>Prymnesium</taxon>
    </lineage>
</organism>
<dbReference type="Proteomes" id="UP001515480">
    <property type="component" value="Unassembled WGS sequence"/>
</dbReference>
<comment type="caution">
    <text evidence="2">The sequence shown here is derived from an EMBL/GenBank/DDBJ whole genome shotgun (WGS) entry which is preliminary data.</text>
</comment>
<protein>
    <recommendedName>
        <fullName evidence="4">UBA domain-containing protein</fullName>
    </recommendedName>
</protein>